<gene>
    <name evidence="4" type="ordered locus">MCJ_001280</name>
</gene>
<name>C5J5S9_MESCH</name>
<dbReference type="Pfam" id="PF00145">
    <property type="entry name" value="DNA_methylase"/>
    <property type="match status" value="1"/>
</dbReference>
<dbReference type="REBASE" id="21130">
    <property type="entry name" value="M.McoHRCORF1280P"/>
</dbReference>
<protein>
    <submittedName>
        <fullName evidence="4">Uncharacterized protein</fullName>
    </submittedName>
</protein>
<evidence type="ECO:0000256" key="3">
    <source>
        <dbReference type="ARBA" id="ARBA00022747"/>
    </source>
</evidence>
<keyword evidence="5" id="KW-1185">Reference proteome</keyword>
<proteinExistence type="predicted"/>
<dbReference type="GO" id="GO:0009307">
    <property type="term" value="P:DNA restriction-modification system"/>
    <property type="evidence" value="ECO:0007669"/>
    <property type="project" value="UniProtKB-KW"/>
</dbReference>
<evidence type="ECO:0000313" key="4">
    <source>
        <dbReference type="EMBL" id="CAT04818.1"/>
    </source>
</evidence>
<dbReference type="AlphaFoldDB" id="C5J5S9"/>
<dbReference type="EMBL" id="FM864216">
    <property type="protein sequence ID" value="CAT04818.1"/>
    <property type="molecule type" value="Genomic_DNA"/>
</dbReference>
<reference evidence="5" key="1">
    <citation type="journal article" date="2009" name="BMC Bioinformatics">
        <title>The Mycoplasma conjunctivae genome sequencing, annotation and analysis.</title>
        <authorList>
            <person name="Calderon-Copete S.P."/>
            <person name="Wigger G."/>
            <person name="Wunderlin C."/>
            <person name="Schmidheini T."/>
            <person name="Frey J."/>
            <person name="Quail M.A."/>
            <person name="Falquet L."/>
        </authorList>
    </citation>
    <scope>NUCLEOTIDE SEQUENCE [LARGE SCALE GENOMIC DNA]</scope>
    <source>
        <strain evidence="5">ATCC 25834 / NCTC 10147 / HRC/581</strain>
    </source>
</reference>
<dbReference type="Gene3D" id="3.40.50.150">
    <property type="entry name" value="Vaccinia Virus protein VP39"/>
    <property type="match status" value="1"/>
</dbReference>
<evidence type="ECO:0000256" key="2">
    <source>
        <dbReference type="ARBA" id="ARBA00022679"/>
    </source>
</evidence>
<organism evidence="4 5">
    <name type="scientific">Mesomycoplasma conjunctivae (strain ATCC 25834 / NCTC 10147 / HRC/581)</name>
    <name type="common">Mycoplasma conjunctivae</name>
    <dbReference type="NCBI Taxonomy" id="572263"/>
    <lineage>
        <taxon>Bacteria</taxon>
        <taxon>Bacillati</taxon>
        <taxon>Mycoplasmatota</taxon>
        <taxon>Mycoplasmoidales</taxon>
        <taxon>Metamycoplasmataceae</taxon>
        <taxon>Mesomycoplasma</taxon>
    </lineage>
</organism>
<keyword evidence="1" id="KW-0489">Methyltransferase</keyword>
<dbReference type="InterPro" id="IPR001525">
    <property type="entry name" value="C5_MeTfrase"/>
</dbReference>
<dbReference type="InterPro" id="IPR029063">
    <property type="entry name" value="SAM-dependent_MTases_sf"/>
</dbReference>
<accession>C5J5S9</accession>
<dbReference type="Proteomes" id="UP000001491">
    <property type="component" value="Chromosome"/>
</dbReference>
<dbReference type="SUPFAM" id="SSF53335">
    <property type="entry name" value="S-adenosyl-L-methionine-dependent methyltransferases"/>
    <property type="match status" value="1"/>
</dbReference>
<keyword evidence="2" id="KW-0808">Transferase</keyword>
<sequence length="51" mass="6239">MFLFENVKYLLRHNKVSTFKQIYSFLKQQTHQLENKILNAFDYAMPKNEND</sequence>
<dbReference type="HOGENOM" id="CLU_3101081_0_0_14"/>
<evidence type="ECO:0000256" key="1">
    <source>
        <dbReference type="ARBA" id="ARBA00022603"/>
    </source>
</evidence>
<dbReference type="GO" id="GO:0008168">
    <property type="term" value="F:methyltransferase activity"/>
    <property type="evidence" value="ECO:0007669"/>
    <property type="project" value="UniProtKB-KW"/>
</dbReference>
<dbReference type="GO" id="GO:0032259">
    <property type="term" value="P:methylation"/>
    <property type="evidence" value="ECO:0007669"/>
    <property type="project" value="UniProtKB-KW"/>
</dbReference>
<keyword evidence="3" id="KW-0680">Restriction system</keyword>
<evidence type="ECO:0000313" key="5">
    <source>
        <dbReference type="Proteomes" id="UP000001491"/>
    </source>
</evidence>
<dbReference type="KEGG" id="mco:MCJ_001280"/>